<dbReference type="Proteomes" id="UP000694005">
    <property type="component" value="Chromosome A02"/>
</dbReference>
<evidence type="ECO:0000313" key="2">
    <source>
        <dbReference type="EMBL" id="CAG7895037.1"/>
    </source>
</evidence>
<name>A0A8D9H9V3_BRACM</name>
<reference evidence="2 3" key="1">
    <citation type="submission" date="2021-07" db="EMBL/GenBank/DDBJ databases">
        <authorList>
            <consortium name="Genoscope - CEA"/>
            <person name="William W."/>
        </authorList>
    </citation>
    <scope>NUCLEOTIDE SEQUENCE [LARGE SCALE GENOMIC DNA]</scope>
</reference>
<gene>
    <name evidence="2" type="ORF">BRAPAZ1V2_A02P39890.2</name>
</gene>
<accession>A0A8D9H9V3</accession>
<proteinExistence type="predicted"/>
<feature type="compositionally biased region" description="Basic residues" evidence="1">
    <location>
        <begin position="10"/>
        <end position="21"/>
    </location>
</feature>
<feature type="compositionally biased region" description="Polar residues" evidence="1">
    <location>
        <begin position="73"/>
        <end position="94"/>
    </location>
</feature>
<evidence type="ECO:0000313" key="3">
    <source>
        <dbReference type="Proteomes" id="UP000694005"/>
    </source>
</evidence>
<organism evidence="2 3">
    <name type="scientific">Brassica campestris</name>
    <name type="common">Field mustard</name>
    <dbReference type="NCBI Taxonomy" id="3711"/>
    <lineage>
        <taxon>Eukaryota</taxon>
        <taxon>Viridiplantae</taxon>
        <taxon>Streptophyta</taxon>
        <taxon>Embryophyta</taxon>
        <taxon>Tracheophyta</taxon>
        <taxon>Spermatophyta</taxon>
        <taxon>Magnoliopsida</taxon>
        <taxon>eudicotyledons</taxon>
        <taxon>Gunneridae</taxon>
        <taxon>Pentapetalae</taxon>
        <taxon>rosids</taxon>
        <taxon>malvids</taxon>
        <taxon>Brassicales</taxon>
        <taxon>Brassicaceae</taxon>
        <taxon>Brassiceae</taxon>
        <taxon>Brassica</taxon>
    </lineage>
</organism>
<feature type="region of interest" description="Disordered" evidence="1">
    <location>
        <begin position="72"/>
        <end position="94"/>
    </location>
</feature>
<sequence>FACSSPRGIRNPKKKKSKARRRLRWRWRSLDLQIHLFKSKGNPASSLFHWNWRSVLSSLARSRRRLIPRSFSKAQSTSVRFRSKTTRSNPPQNH</sequence>
<dbReference type="EMBL" id="LS974618">
    <property type="protein sequence ID" value="CAG7895037.1"/>
    <property type="molecule type" value="Genomic_DNA"/>
</dbReference>
<feature type="region of interest" description="Disordered" evidence="1">
    <location>
        <begin position="1"/>
        <end position="21"/>
    </location>
</feature>
<protein>
    <submittedName>
        <fullName evidence="2">Uncharacterized protein</fullName>
    </submittedName>
</protein>
<dbReference type="AlphaFoldDB" id="A0A8D9H9V3"/>
<dbReference type="Gramene" id="A02p39890.2_BraZ1">
    <property type="protein sequence ID" value="A02p39890.2_BraZ1.CDS.1"/>
    <property type="gene ID" value="A02g39890.2_BraZ1"/>
</dbReference>
<feature type="non-terminal residue" evidence="2">
    <location>
        <position position="1"/>
    </location>
</feature>
<evidence type="ECO:0000256" key="1">
    <source>
        <dbReference type="SAM" id="MobiDB-lite"/>
    </source>
</evidence>